<dbReference type="RefSeq" id="WP_345074259.1">
    <property type="nucleotide sequence ID" value="NZ_BAABDJ010000036.1"/>
</dbReference>
<dbReference type="InterPro" id="IPR024079">
    <property type="entry name" value="MetalloPept_cat_dom_sf"/>
</dbReference>
<dbReference type="Gene3D" id="2.60.120.260">
    <property type="entry name" value="Galactose-binding domain-like"/>
    <property type="match status" value="1"/>
</dbReference>
<dbReference type="InterPro" id="IPR036116">
    <property type="entry name" value="FN3_sf"/>
</dbReference>
<feature type="domain" description="Fibronectin type-III" evidence="3">
    <location>
        <begin position="1014"/>
        <end position="1107"/>
    </location>
</feature>
<dbReference type="PROSITE" id="PS51829">
    <property type="entry name" value="P_HOMO_B"/>
    <property type="match status" value="1"/>
</dbReference>
<dbReference type="InterPro" id="IPR026444">
    <property type="entry name" value="Secre_tail"/>
</dbReference>
<dbReference type="NCBIfam" id="TIGR04183">
    <property type="entry name" value="Por_Secre_tail"/>
    <property type="match status" value="1"/>
</dbReference>
<dbReference type="InterPro" id="IPR008979">
    <property type="entry name" value="Galactose-bd-like_sf"/>
</dbReference>
<dbReference type="Proteomes" id="UP001500567">
    <property type="component" value="Unassembled WGS sequence"/>
</dbReference>
<dbReference type="Pfam" id="PF01483">
    <property type="entry name" value="P_proprotein"/>
    <property type="match status" value="1"/>
</dbReference>
<protein>
    <submittedName>
        <fullName evidence="5">Zinc-dependent metalloprotease family protein</fullName>
    </submittedName>
</protein>
<feature type="domain" description="P/Homo B" evidence="4">
    <location>
        <begin position="863"/>
        <end position="1013"/>
    </location>
</feature>
<dbReference type="Gene3D" id="3.40.390.10">
    <property type="entry name" value="Collagenase (Catalytic Domain)"/>
    <property type="match status" value="1"/>
</dbReference>
<dbReference type="SUPFAM" id="SSF49265">
    <property type="entry name" value="Fibronectin type III"/>
    <property type="match status" value="1"/>
</dbReference>
<gene>
    <name evidence="5" type="ORF">GCM10022408_31200</name>
</gene>
<dbReference type="InterPro" id="IPR013783">
    <property type="entry name" value="Ig-like_fold"/>
</dbReference>
<dbReference type="PANTHER" id="PTHR11905:SF159">
    <property type="entry name" value="ADAM METALLOPROTEASE"/>
    <property type="match status" value="1"/>
</dbReference>
<dbReference type="Gene3D" id="2.60.40.10">
    <property type="entry name" value="Immunoglobulins"/>
    <property type="match status" value="2"/>
</dbReference>
<evidence type="ECO:0000256" key="2">
    <source>
        <dbReference type="ARBA" id="ARBA00022801"/>
    </source>
</evidence>
<evidence type="ECO:0000256" key="1">
    <source>
        <dbReference type="ARBA" id="ARBA00022670"/>
    </source>
</evidence>
<dbReference type="SUPFAM" id="SSF49785">
    <property type="entry name" value="Galactose-binding domain-like"/>
    <property type="match status" value="1"/>
</dbReference>
<organism evidence="5 6">
    <name type="scientific">Hymenobacter fastidiosus</name>
    <dbReference type="NCBI Taxonomy" id="486264"/>
    <lineage>
        <taxon>Bacteria</taxon>
        <taxon>Pseudomonadati</taxon>
        <taxon>Bacteroidota</taxon>
        <taxon>Cytophagia</taxon>
        <taxon>Cytophagales</taxon>
        <taxon>Hymenobacteraceae</taxon>
        <taxon>Hymenobacter</taxon>
    </lineage>
</organism>
<evidence type="ECO:0000259" key="4">
    <source>
        <dbReference type="PROSITE" id="PS51829"/>
    </source>
</evidence>
<dbReference type="Pfam" id="PF13583">
    <property type="entry name" value="Reprolysin_4"/>
    <property type="match status" value="1"/>
</dbReference>
<evidence type="ECO:0000259" key="3">
    <source>
        <dbReference type="PROSITE" id="PS50853"/>
    </source>
</evidence>
<sequence>MISTFTNVLRTWQPALLGGLLCAAAGQPQTAVAQRVLWADAAQAPAAARQTMARLSQYRSVTVQLESMRATLAPAPVEQGAGARNSATVVSLPLPDGTSQRFRIVQTPVMEPALAARYPNIRTYAGQGIDNPAATARLDVTPAGFHAMISLAGRTVYIDPATNGDTGHYVVFDRQAMNSKGFVCLNDDAQDLGVPEPPTAQRAPNGALLRTYRLALACSGEYAVAVCAPATPTKELTLAKMVTSVNRVDGVYEQEVAVRLVLIANTDQLIYLDGTTDPYTNDNPSALLSENISNVNTIIGTANYDIGHVFTTGGGGVAYRPSVCTNLKAGGVTGLPNPVGDAFDIDYVAHEIGHQFGGDHTFNSNTGNCAGRNRAATSAYEPGSGITIMAYAGICSPQNLANSSIPYFHSRSFDQIVAHITGAGSCGVNTATNNNAPLVKAGPNYRIPARTPFTLTGSAIDPENDPLTYSWEQFNLGPAGSPNTPVGDAAIFRVFAPRTSPARTFPKIYNLITNTDTIGEQLPTYSRRLIFRLVGRDNRVNGGGVDYDSMHVVVVGSAGPFLVTYPNTPGSAISWLAGTPQEVSWEVANTTAAPINAANVDIMLSTDGGRTFPTTLLANTPNDGTQTITLPITLAGTATARIKVQASGNIFFDISNQNFAIRAVTAPTFFLTATPAGGGIPALCPGSSAAVTVAVGQLQGFTGAVTLSAANLPAGLSVAYTNATVAAGGTTQATITATAAVAAGTYFINLSGTSGSTTQTQTVRVIIRTSATVAAVPVSPVGTSRVAPRPRFSWSAVPNAASYELQVATEATFANPVLTQANITGTSYTPATPLLANTTYFWRVRGVSPCGTAPYSATTQFRTGLEVCNTTVATAVPKVILPDANSTVTSVITIANTDQVSNVRIRNLMITHPNVGELEISLTNPAGRTVVLASRVCPGTSDLSLSFDDAAAAALTCPLTGGATYRPANPLAALINDPANGDWTLSINDNAAGNGGTLTGWSLELCTVGDAPAAPSSLTVIAGTFSNGSNENTLIWLDNSTNETSFQVERAFGTNTTFQLVATTGANESNTVDRVTVSGTYYYRVRACNAVGCSAYTTEATVLSNRNAELLQGIDVYPNPSTGVFRLNIDNGRRGNITLRVTDALGRTVAAETLVKGTTALQHQLDLSKLSPGMYQLHLDLPNGTAVTRLLKQ</sequence>
<dbReference type="InterPro" id="IPR002884">
    <property type="entry name" value="P_dom"/>
</dbReference>
<dbReference type="PANTHER" id="PTHR11905">
    <property type="entry name" value="ADAM A DISINTEGRIN AND METALLOPROTEASE DOMAIN"/>
    <property type="match status" value="1"/>
</dbReference>
<reference evidence="6" key="1">
    <citation type="journal article" date="2019" name="Int. J. Syst. Evol. Microbiol.">
        <title>The Global Catalogue of Microorganisms (GCM) 10K type strain sequencing project: providing services to taxonomists for standard genome sequencing and annotation.</title>
        <authorList>
            <consortium name="The Broad Institute Genomics Platform"/>
            <consortium name="The Broad Institute Genome Sequencing Center for Infectious Disease"/>
            <person name="Wu L."/>
            <person name="Ma J."/>
        </authorList>
    </citation>
    <scope>NUCLEOTIDE SEQUENCE [LARGE SCALE GENOMIC DNA]</scope>
    <source>
        <strain evidence="6">JCM 17224</strain>
    </source>
</reference>
<evidence type="ECO:0000313" key="6">
    <source>
        <dbReference type="Proteomes" id="UP001500567"/>
    </source>
</evidence>
<keyword evidence="2" id="KW-0378">Hydrolase</keyword>
<evidence type="ECO:0000313" key="5">
    <source>
        <dbReference type="EMBL" id="GAA4015612.1"/>
    </source>
</evidence>
<dbReference type="GO" id="GO:0008237">
    <property type="term" value="F:metallopeptidase activity"/>
    <property type="evidence" value="ECO:0007669"/>
    <property type="project" value="UniProtKB-KW"/>
</dbReference>
<accession>A0ABP7ST71</accession>
<dbReference type="PROSITE" id="PS50853">
    <property type="entry name" value="FN3"/>
    <property type="match status" value="1"/>
</dbReference>
<dbReference type="InterPro" id="IPR003961">
    <property type="entry name" value="FN3_dom"/>
</dbReference>
<keyword evidence="6" id="KW-1185">Reference proteome</keyword>
<keyword evidence="5" id="KW-0482">Metalloprotease</keyword>
<dbReference type="SUPFAM" id="SSF55486">
    <property type="entry name" value="Metalloproteases ('zincins'), catalytic domain"/>
    <property type="match status" value="1"/>
</dbReference>
<proteinExistence type="predicted"/>
<dbReference type="EMBL" id="BAABDJ010000036">
    <property type="protein sequence ID" value="GAA4015612.1"/>
    <property type="molecule type" value="Genomic_DNA"/>
</dbReference>
<comment type="caution">
    <text evidence="5">The sequence shown here is derived from an EMBL/GenBank/DDBJ whole genome shotgun (WGS) entry which is preliminary data.</text>
</comment>
<dbReference type="Pfam" id="PF18962">
    <property type="entry name" value="Por_Secre_tail"/>
    <property type="match status" value="1"/>
</dbReference>
<keyword evidence="1" id="KW-0645">Protease</keyword>
<name>A0ABP7ST71_9BACT</name>